<organism evidence="1 2">
    <name type="scientific">Hominisplanchenecus murintestinalis</name>
    <dbReference type="NCBI Taxonomy" id="2941517"/>
    <lineage>
        <taxon>Bacteria</taxon>
        <taxon>Bacillati</taxon>
        <taxon>Bacillota</taxon>
        <taxon>Clostridia</taxon>
        <taxon>Lachnospirales</taxon>
        <taxon>Lachnospiraceae</taxon>
        <taxon>Hominisplanchenecus</taxon>
    </lineage>
</organism>
<sequence length="124" mass="14385">METKTAAEEIGLEYEEVDGYLLPKLELESPRKDIGKYGRMRRKFLMEHRNPAYIGMLLEETLNDHLIEVDEQAEEMMEQLMSKMAAAEGVTEKLKAEDQMKWVGLMNSIRQSAEEIVLEELVYS</sequence>
<keyword evidence="2" id="KW-1185">Reference proteome</keyword>
<accession>A0AC61R3N0</accession>
<protein>
    <submittedName>
        <fullName evidence="1">TnpV protein</fullName>
    </submittedName>
</protein>
<evidence type="ECO:0000313" key="1">
    <source>
        <dbReference type="EMBL" id="TGY00863.1"/>
    </source>
</evidence>
<gene>
    <name evidence="1" type="ORF">E5357_01480</name>
</gene>
<dbReference type="EMBL" id="SRZB01000001">
    <property type="protein sequence ID" value="TGY00863.1"/>
    <property type="molecule type" value="Genomic_DNA"/>
</dbReference>
<proteinExistence type="predicted"/>
<comment type="caution">
    <text evidence="1">The sequence shown here is derived from an EMBL/GenBank/DDBJ whole genome shotgun (WGS) entry which is preliminary data.</text>
</comment>
<evidence type="ECO:0000313" key="2">
    <source>
        <dbReference type="Proteomes" id="UP000307720"/>
    </source>
</evidence>
<name>A0AC61R3N0_9FIRM</name>
<reference evidence="1" key="1">
    <citation type="submission" date="2019-04" db="EMBL/GenBank/DDBJ databases">
        <title>Microbes associate with the intestines of laboratory mice.</title>
        <authorList>
            <person name="Navarre W."/>
            <person name="Wong E."/>
            <person name="Huang K."/>
            <person name="Tropini C."/>
            <person name="Ng K."/>
            <person name="Yu B."/>
        </authorList>
    </citation>
    <scope>NUCLEOTIDE SEQUENCE</scope>
    <source>
        <strain evidence="1">NM72_1-8</strain>
    </source>
</reference>
<dbReference type="Proteomes" id="UP000307720">
    <property type="component" value="Unassembled WGS sequence"/>
</dbReference>